<evidence type="ECO:0000256" key="4">
    <source>
        <dbReference type="ARBA" id="ARBA00023125"/>
    </source>
</evidence>
<gene>
    <name evidence="8" type="ORF">I0K15_16530</name>
</gene>
<dbReference type="Gene3D" id="1.10.10.10">
    <property type="entry name" value="Winged helix-like DNA-binding domain superfamily/Winged helix DNA-binding domain"/>
    <property type="match status" value="1"/>
</dbReference>
<protein>
    <submittedName>
        <fullName evidence="8">RNA polymerase sigma factor</fullName>
    </submittedName>
</protein>
<evidence type="ECO:0000259" key="6">
    <source>
        <dbReference type="Pfam" id="PF04542"/>
    </source>
</evidence>
<evidence type="ECO:0000256" key="2">
    <source>
        <dbReference type="ARBA" id="ARBA00023015"/>
    </source>
</evidence>
<dbReference type="Gene3D" id="1.10.1740.10">
    <property type="match status" value="1"/>
</dbReference>
<evidence type="ECO:0000256" key="5">
    <source>
        <dbReference type="ARBA" id="ARBA00023163"/>
    </source>
</evidence>
<reference evidence="8 9" key="1">
    <citation type="submission" date="2020-11" db="EMBL/GenBank/DDBJ databases">
        <title>Description of Pontivivens ytuae sp. nov. isolated from deep sea sediment of Mariana Trench.</title>
        <authorList>
            <person name="Wang Z."/>
            <person name="Sun Q.-L."/>
            <person name="Xu X.-D."/>
            <person name="Tang Y.-Z."/>
            <person name="Zhang J."/>
        </authorList>
    </citation>
    <scope>NUCLEOTIDE SEQUENCE [LARGE SCALE GENOMIC DNA]</scope>
    <source>
        <strain evidence="8 9">MT2928</strain>
    </source>
</reference>
<dbReference type="AlphaFoldDB" id="A0A7S9LQR2"/>
<dbReference type="NCBIfam" id="TIGR02937">
    <property type="entry name" value="sigma70-ECF"/>
    <property type="match status" value="1"/>
</dbReference>
<dbReference type="SUPFAM" id="SSF88946">
    <property type="entry name" value="Sigma2 domain of RNA polymerase sigma factors"/>
    <property type="match status" value="1"/>
</dbReference>
<dbReference type="CDD" id="cd06171">
    <property type="entry name" value="Sigma70_r4"/>
    <property type="match status" value="1"/>
</dbReference>
<feature type="domain" description="RNA polymerase sigma factor 70 region 4 type 2" evidence="7">
    <location>
        <begin position="125"/>
        <end position="177"/>
    </location>
</feature>
<dbReference type="Proteomes" id="UP000594800">
    <property type="component" value="Chromosome"/>
</dbReference>
<dbReference type="Pfam" id="PF08281">
    <property type="entry name" value="Sigma70_r4_2"/>
    <property type="match status" value="1"/>
</dbReference>
<dbReference type="PANTHER" id="PTHR43133:SF8">
    <property type="entry name" value="RNA POLYMERASE SIGMA FACTOR HI_1459-RELATED"/>
    <property type="match status" value="1"/>
</dbReference>
<dbReference type="GO" id="GO:0016987">
    <property type="term" value="F:sigma factor activity"/>
    <property type="evidence" value="ECO:0007669"/>
    <property type="project" value="UniProtKB-KW"/>
</dbReference>
<evidence type="ECO:0000256" key="3">
    <source>
        <dbReference type="ARBA" id="ARBA00023082"/>
    </source>
</evidence>
<dbReference type="InterPro" id="IPR036388">
    <property type="entry name" value="WH-like_DNA-bd_sf"/>
</dbReference>
<evidence type="ECO:0000313" key="8">
    <source>
        <dbReference type="EMBL" id="QPH53374.1"/>
    </source>
</evidence>
<organism evidence="8 9">
    <name type="scientific">Pontivivens ytuae</name>
    <dbReference type="NCBI Taxonomy" id="2789856"/>
    <lineage>
        <taxon>Bacteria</taxon>
        <taxon>Pseudomonadati</taxon>
        <taxon>Pseudomonadota</taxon>
        <taxon>Alphaproteobacteria</taxon>
        <taxon>Rhodobacterales</taxon>
        <taxon>Paracoccaceae</taxon>
        <taxon>Pontivivens</taxon>
    </lineage>
</organism>
<dbReference type="PANTHER" id="PTHR43133">
    <property type="entry name" value="RNA POLYMERASE ECF-TYPE SIGMA FACTO"/>
    <property type="match status" value="1"/>
</dbReference>
<keyword evidence="3" id="KW-0731">Sigma factor</keyword>
<dbReference type="KEGG" id="poz:I0K15_16530"/>
<proteinExistence type="inferred from homology"/>
<name>A0A7S9LQR2_9RHOB</name>
<dbReference type="InterPro" id="IPR014284">
    <property type="entry name" value="RNA_pol_sigma-70_dom"/>
</dbReference>
<dbReference type="EMBL" id="CP064942">
    <property type="protein sequence ID" value="QPH53374.1"/>
    <property type="molecule type" value="Genomic_DNA"/>
</dbReference>
<evidence type="ECO:0000259" key="7">
    <source>
        <dbReference type="Pfam" id="PF08281"/>
    </source>
</evidence>
<dbReference type="InterPro" id="IPR013324">
    <property type="entry name" value="RNA_pol_sigma_r3/r4-like"/>
</dbReference>
<dbReference type="GO" id="GO:0006352">
    <property type="term" value="P:DNA-templated transcription initiation"/>
    <property type="evidence" value="ECO:0007669"/>
    <property type="project" value="InterPro"/>
</dbReference>
<evidence type="ECO:0000256" key="1">
    <source>
        <dbReference type="ARBA" id="ARBA00010641"/>
    </source>
</evidence>
<dbReference type="InterPro" id="IPR039425">
    <property type="entry name" value="RNA_pol_sigma-70-like"/>
</dbReference>
<keyword evidence="9" id="KW-1185">Reference proteome</keyword>
<dbReference type="InterPro" id="IPR013325">
    <property type="entry name" value="RNA_pol_sigma_r2"/>
</dbReference>
<dbReference type="GO" id="GO:0003677">
    <property type="term" value="F:DNA binding"/>
    <property type="evidence" value="ECO:0007669"/>
    <property type="project" value="UniProtKB-KW"/>
</dbReference>
<dbReference type="InterPro" id="IPR007627">
    <property type="entry name" value="RNA_pol_sigma70_r2"/>
</dbReference>
<dbReference type="InterPro" id="IPR013249">
    <property type="entry name" value="RNA_pol_sigma70_r4_t2"/>
</dbReference>
<feature type="domain" description="RNA polymerase sigma-70 region 2" evidence="6">
    <location>
        <begin position="29"/>
        <end position="97"/>
    </location>
</feature>
<evidence type="ECO:0000313" key="9">
    <source>
        <dbReference type="Proteomes" id="UP000594800"/>
    </source>
</evidence>
<keyword evidence="4" id="KW-0238">DNA-binding</keyword>
<keyword evidence="5" id="KW-0804">Transcription</keyword>
<dbReference type="Pfam" id="PF04542">
    <property type="entry name" value="Sigma70_r2"/>
    <property type="match status" value="1"/>
</dbReference>
<comment type="similarity">
    <text evidence="1">Belongs to the sigma-70 factor family. ECF subfamily.</text>
</comment>
<dbReference type="RefSeq" id="WP_196102584.1">
    <property type="nucleotide sequence ID" value="NZ_CP064942.1"/>
</dbReference>
<dbReference type="NCBIfam" id="NF004113">
    <property type="entry name" value="PRK05602.1"/>
    <property type="match status" value="1"/>
</dbReference>
<dbReference type="SUPFAM" id="SSF88659">
    <property type="entry name" value="Sigma3 and sigma4 domains of RNA polymerase sigma factors"/>
    <property type="match status" value="1"/>
</dbReference>
<accession>A0A7S9LQR2</accession>
<sequence>MAPDTEREIDDADLMARYARGDQSAARALATRHAPRALSVATRMLGDAAEAQDVTQEAMMRLFRIAPEWDPTRARVSTWLYRVVSNLCIDRLRVRRRGAPLHEIAEPVDERPSAAAMLQHADRAEALHAALAQLPERQRLAITLRHIEELPNPEIAAAMEISVEAVESLLARGRRALATLLSDRRDALGPIA</sequence>
<keyword evidence="2" id="KW-0805">Transcription regulation</keyword>